<dbReference type="Pfam" id="PF15490">
    <property type="entry name" value="Ten1_2"/>
    <property type="match status" value="1"/>
</dbReference>
<evidence type="ECO:0000313" key="1">
    <source>
        <dbReference type="EMBL" id="EEA05437.1"/>
    </source>
</evidence>
<dbReference type="AlphaFoldDB" id="B6AAN5"/>
<reference evidence="1" key="1">
    <citation type="submission" date="2008-06" db="EMBL/GenBank/DDBJ databases">
        <authorList>
            <person name="Lorenzi H."/>
            <person name="Inman J."/>
            <person name="Miller J."/>
            <person name="Schobel S."/>
            <person name="Amedeo P."/>
            <person name="Caler E.V."/>
            <person name="da Silva J."/>
        </authorList>
    </citation>
    <scope>NUCLEOTIDE SEQUENCE [LARGE SCALE GENOMIC DNA]</scope>
    <source>
        <strain evidence="1">RN66</strain>
    </source>
</reference>
<dbReference type="OrthoDB" id="342190at2759"/>
<sequence>MEQLSCIREKSNNFLYSHDYKYVKLLILSEVFDKQWINKVIRVAGIVTNLDISECSFVLQYELNKLVVNITRDLECFGHDIDDGKTVEVIGELKETNNGELILEAKIIRVTEGMNIHYHHMSILLRRKLFIKNEI</sequence>
<dbReference type="InterPro" id="IPR012340">
    <property type="entry name" value="NA-bd_OB-fold"/>
</dbReference>
<accession>B6AAN5</accession>
<gene>
    <name evidence="1" type="ORF">CMU_024430</name>
</gene>
<name>B6AAN5_CRYMR</name>
<evidence type="ECO:0008006" key="3">
    <source>
        <dbReference type="Google" id="ProtNLM"/>
    </source>
</evidence>
<organism evidence="1 2">
    <name type="scientific">Cryptosporidium muris (strain RN66)</name>
    <dbReference type="NCBI Taxonomy" id="441375"/>
    <lineage>
        <taxon>Eukaryota</taxon>
        <taxon>Sar</taxon>
        <taxon>Alveolata</taxon>
        <taxon>Apicomplexa</taxon>
        <taxon>Conoidasida</taxon>
        <taxon>Coccidia</taxon>
        <taxon>Eucoccidiorida</taxon>
        <taxon>Eimeriorina</taxon>
        <taxon>Cryptosporidiidae</taxon>
        <taxon>Cryptosporidium</taxon>
    </lineage>
</organism>
<proteinExistence type="predicted"/>
<dbReference type="EMBL" id="DS989727">
    <property type="protein sequence ID" value="EEA05437.1"/>
    <property type="molecule type" value="Genomic_DNA"/>
</dbReference>
<dbReference type="GO" id="GO:1990879">
    <property type="term" value="C:CST complex"/>
    <property type="evidence" value="ECO:0007669"/>
    <property type="project" value="InterPro"/>
</dbReference>
<dbReference type="Gene3D" id="2.40.50.140">
    <property type="entry name" value="Nucleic acid-binding proteins"/>
    <property type="match status" value="1"/>
</dbReference>
<keyword evidence="2" id="KW-1185">Reference proteome</keyword>
<dbReference type="GeneID" id="6994987"/>
<dbReference type="RefSeq" id="XP_002139786.1">
    <property type="nucleotide sequence ID" value="XM_002139750.1"/>
</dbReference>
<dbReference type="GO" id="GO:0003697">
    <property type="term" value="F:single-stranded DNA binding"/>
    <property type="evidence" value="ECO:0007669"/>
    <property type="project" value="InterPro"/>
</dbReference>
<protein>
    <recommendedName>
        <fullName evidence="3">OB-fold nucleic acid binding domain-containing protein</fullName>
    </recommendedName>
</protein>
<dbReference type="VEuPathDB" id="CryptoDB:CMU_024430"/>
<evidence type="ECO:0000313" key="2">
    <source>
        <dbReference type="Proteomes" id="UP000001460"/>
    </source>
</evidence>
<dbReference type="Proteomes" id="UP000001460">
    <property type="component" value="Unassembled WGS sequence"/>
</dbReference>
<dbReference type="InterPro" id="IPR029146">
    <property type="entry name" value="Ten1_animal_plant"/>
</dbReference>